<dbReference type="Proteomes" id="UP000295662">
    <property type="component" value="Unassembled WGS sequence"/>
</dbReference>
<keyword evidence="3" id="KW-1185">Reference proteome</keyword>
<accession>A0A4R7SRP3</accession>
<reference evidence="2 3" key="1">
    <citation type="submission" date="2019-03" db="EMBL/GenBank/DDBJ databases">
        <title>Genomic Encyclopedia of Archaeal and Bacterial Type Strains, Phase II (KMG-II): from individual species to whole genera.</title>
        <authorList>
            <person name="Goeker M."/>
        </authorList>
    </citation>
    <scope>NUCLEOTIDE SEQUENCE [LARGE SCALE GENOMIC DNA]</scope>
    <source>
        <strain evidence="2 3">ATCC 25309</strain>
    </source>
</reference>
<protein>
    <submittedName>
        <fullName evidence="2">Uncharacterized protein</fullName>
    </submittedName>
</protein>
<keyword evidence="1" id="KW-0472">Membrane</keyword>
<sequence>MFTYPAKIVWAMFKLTCALLLVCFLWEGFGNLFHGVRWLFSESTMATVDKREYYESNSAVQLPARIGGARIPLTRISSHQNYTYFVDGREYRGKSVVHLDNEHQFEIRYSKANPGNSGIAGAAIRDGLSQIAVGIVFYFGVALLFYCPIYMMAKIRHTNVVTFKDFWFS</sequence>
<feature type="transmembrane region" description="Helical" evidence="1">
    <location>
        <begin position="127"/>
        <end position="147"/>
    </location>
</feature>
<dbReference type="EMBL" id="SOCA01000001">
    <property type="protein sequence ID" value="TDU81781.1"/>
    <property type="molecule type" value="Genomic_DNA"/>
</dbReference>
<evidence type="ECO:0000313" key="3">
    <source>
        <dbReference type="Proteomes" id="UP000295662"/>
    </source>
</evidence>
<evidence type="ECO:0000256" key="1">
    <source>
        <dbReference type="SAM" id="Phobius"/>
    </source>
</evidence>
<keyword evidence="1" id="KW-0812">Transmembrane</keyword>
<proteinExistence type="predicted"/>
<comment type="caution">
    <text evidence="2">The sequence shown here is derived from an EMBL/GenBank/DDBJ whole genome shotgun (WGS) entry which is preliminary data.</text>
</comment>
<gene>
    <name evidence="2" type="ORF">EI77_01091</name>
</gene>
<name>A0A4R7SRP3_9BACT</name>
<organism evidence="2 3">
    <name type="scientific">Prosthecobacter fusiformis</name>
    <dbReference type="NCBI Taxonomy" id="48464"/>
    <lineage>
        <taxon>Bacteria</taxon>
        <taxon>Pseudomonadati</taxon>
        <taxon>Verrucomicrobiota</taxon>
        <taxon>Verrucomicrobiia</taxon>
        <taxon>Verrucomicrobiales</taxon>
        <taxon>Verrucomicrobiaceae</taxon>
        <taxon>Prosthecobacter</taxon>
    </lineage>
</organism>
<dbReference type="AlphaFoldDB" id="A0A4R7SRP3"/>
<keyword evidence="1" id="KW-1133">Transmembrane helix</keyword>
<evidence type="ECO:0000313" key="2">
    <source>
        <dbReference type="EMBL" id="TDU81781.1"/>
    </source>
</evidence>